<reference evidence="2" key="1">
    <citation type="journal article" date="2024" name="Front. Bioeng. Biotechnol.">
        <title>Genome-scale model development and genomic sequencing of the oleaginous clade Lipomyces.</title>
        <authorList>
            <person name="Czajka J.J."/>
            <person name="Han Y."/>
            <person name="Kim J."/>
            <person name="Mondo S.J."/>
            <person name="Hofstad B.A."/>
            <person name="Robles A."/>
            <person name="Haridas S."/>
            <person name="Riley R."/>
            <person name="LaButti K."/>
            <person name="Pangilinan J."/>
            <person name="Andreopoulos W."/>
            <person name="Lipzen A."/>
            <person name="Yan J."/>
            <person name="Wang M."/>
            <person name="Ng V."/>
            <person name="Grigoriev I.V."/>
            <person name="Spatafora J.W."/>
            <person name="Magnuson J.K."/>
            <person name="Baker S.E."/>
            <person name="Pomraning K.R."/>
        </authorList>
    </citation>
    <scope>NUCLEOTIDE SEQUENCE [LARGE SCALE GENOMIC DNA]</scope>
    <source>
        <strain evidence="2">CBS 7786</strain>
    </source>
</reference>
<comment type="caution">
    <text evidence="1">The sequence shown here is derived from an EMBL/GenBank/DDBJ whole genome shotgun (WGS) entry which is preliminary data.</text>
</comment>
<organism evidence="1 2">
    <name type="scientific">Lipomyces kononenkoae</name>
    <name type="common">Yeast</name>
    <dbReference type="NCBI Taxonomy" id="34357"/>
    <lineage>
        <taxon>Eukaryota</taxon>
        <taxon>Fungi</taxon>
        <taxon>Dikarya</taxon>
        <taxon>Ascomycota</taxon>
        <taxon>Saccharomycotina</taxon>
        <taxon>Lipomycetes</taxon>
        <taxon>Lipomycetales</taxon>
        <taxon>Lipomycetaceae</taxon>
        <taxon>Lipomyces</taxon>
    </lineage>
</organism>
<proteinExistence type="predicted"/>
<dbReference type="EMBL" id="MU971348">
    <property type="protein sequence ID" value="KAK9239260.1"/>
    <property type="molecule type" value="Genomic_DNA"/>
</dbReference>
<evidence type="ECO:0000313" key="1">
    <source>
        <dbReference type="EMBL" id="KAK9239260.1"/>
    </source>
</evidence>
<sequence>MKTFRIAIRQQLAGLVCVCVLLSLGVLAMVLSVVTQNMVLGLRAERLQLVAQLKSAQVSQAVGFFIVDALSLSALSTIQSSFNRYNDGNTSAANWNMAVASFQVSMNTQDSLIAASLYSTDFVSLLNMTNNYTDTAVVQSLPSALYPLHQNQTPDDSLTTLRGIIRGPYPSADDIVMSITIPVTNVTEENAENGTASGYMTVVYNASPLIGVISNATILNEWAQYSVLGPYPESAEDPTSFVYCLPPTYDAQLFRQNFSLSTYPAVQDALNHNLTGSIINAQSPMASNISVGYAPADIYFGTWAVTVEVYRSDVYQPIYHLRNIAMATVFSLAIFTCVITLPIAHFAVRPIVRLRAATEQTTAQYYRHSGSNQSFTYGSGKDGDAPDSNDDDAYEGGRPKYATESDLRVSSFRIPGMVKQKRNPLFTDELTELTTTFNAMTEELRKQYENLEDRVRERTQELESAKIQAEAANEAKSVFIANITHELRTPLNGILGMAAVSLTETDPHRIRKSLNIIHKSGELLLHLLTDLLIFSRNQIGKMTLEEKEFKLMEIVAQLKAIFQKQASSVKVGLTIDLLPPRIETMVLRGDANRVMQILINLVSNGLKFTQENGAIHVRIICLGPIANSSVVSTLKPSASTRRVNNKSGPGHESSSVNEKNTALNLGDVEISDVAVLTDSGISGGLDQERQSSSQAKSETSLPYDEKNSQSLASSLSGSEAPRFSRPLKRQLSISIPPSDPQSEKSSPIPSARSVKPSSLATITNSNGFPGFRGSDSLSSIRRLGHSLHRSQSIRHHPIPDSASAGNFYGTSRSDSVSRRSTSPSTRDPSANVLERDLSGKYLLFEFQVEDNGPGIPEHLQKSIFEPFIQGDQALSKKYGGAGLGLSICKQLADLMGGTIELESVEGIGSTFTFRVRLLYIKDIALSITELEMSPECTAVEQSSGSSTQVDSPGISGGSLAGLGSNSYFLRKNTLSNDASSPSDDDDDAQSVVSTASSIRSLAANLTVHVGAIGANGDVAHLAPKCRTEIRILVAEDNRVNQQVVLRMLRLESIKSVIFAEDGYEAIEMVKTSCDAGKYFDIVFMDIQMPNLDGLQATRVIRQELQYRYPIVALTAYADDSNVKECMDVGMNNFLTKPIKREQLHEILDEYCNLAVGQGPSS</sequence>
<dbReference type="Proteomes" id="UP001433508">
    <property type="component" value="Unassembled WGS sequence"/>
</dbReference>
<name>A0ACC3T6J3_LIPKO</name>
<keyword evidence="2" id="KW-1185">Reference proteome</keyword>
<protein>
    <submittedName>
        <fullName evidence="1">Uncharacterized protein</fullName>
    </submittedName>
</protein>
<gene>
    <name evidence="1" type="ORF">V1525DRAFT_398993</name>
</gene>
<accession>A0ACC3T6J3</accession>
<evidence type="ECO:0000313" key="2">
    <source>
        <dbReference type="Proteomes" id="UP001433508"/>
    </source>
</evidence>